<evidence type="ECO:0000256" key="3">
    <source>
        <dbReference type="ARBA" id="ARBA00022576"/>
    </source>
</evidence>
<evidence type="ECO:0000313" key="7">
    <source>
        <dbReference type="EMBL" id="UOO89048.1"/>
    </source>
</evidence>
<dbReference type="Gene3D" id="3.40.640.10">
    <property type="entry name" value="Type I PLP-dependent aspartate aminotransferase-like (Major domain)"/>
    <property type="match status" value="1"/>
</dbReference>
<keyword evidence="8" id="KW-1185">Reference proteome</keyword>
<organism evidence="7 8">
    <name type="scientific">Vitreoscilla massiliensis</name>
    <dbReference type="NCBI Taxonomy" id="1689272"/>
    <lineage>
        <taxon>Bacteria</taxon>
        <taxon>Pseudomonadati</taxon>
        <taxon>Pseudomonadota</taxon>
        <taxon>Betaproteobacteria</taxon>
        <taxon>Neisseriales</taxon>
        <taxon>Neisseriaceae</taxon>
        <taxon>Vitreoscilla</taxon>
    </lineage>
</organism>
<evidence type="ECO:0000256" key="1">
    <source>
        <dbReference type="ARBA" id="ARBA00001933"/>
    </source>
</evidence>
<dbReference type="Gene3D" id="3.90.1150.10">
    <property type="entry name" value="Aspartate Aminotransferase, domain 1"/>
    <property type="match status" value="1"/>
</dbReference>
<dbReference type="PANTHER" id="PTHR43807">
    <property type="entry name" value="FI04487P"/>
    <property type="match status" value="1"/>
</dbReference>
<dbReference type="EMBL" id="CP091511">
    <property type="protein sequence ID" value="UOO89048.1"/>
    <property type="molecule type" value="Genomic_DNA"/>
</dbReference>
<dbReference type="InterPro" id="IPR015424">
    <property type="entry name" value="PyrdxlP-dep_Trfase"/>
</dbReference>
<protein>
    <recommendedName>
        <fullName evidence="2">Putative 8-amino-7-oxononanoate synthase</fullName>
    </recommendedName>
</protein>
<keyword evidence="3 7" id="KW-0032">Aminotransferase</keyword>
<evidence type="ECO:0000256" key="5">
    <source>
        <dbReference type="ARBA" id="ARBA00022898"/>
    </source>
</evidence>
<evidence type="ECO:0000259" key="6">
    <source>
        <dbReference type="Pfam" id="PF00155"/>
    </source>
</evidence>
<dbReference type="PANTHER" id="PTHR43807:SF20">
    <property type="entry name" value="FI04487P"/>
    <property type="match status" value="1"/>
</dbReference>
<dbReference type="SUPFAM" id="SSF53383">
    <property type="entry name" value="PLP-dependent transferases"/>
    <property type="match status" value="1"/>
</dbReference>
<gene>
    <name evidence="7" type="ORF">LVJ82_16620</name>
</gene>
<sequence length="382" mass="42813">MTYTFQSKLPNSTASIFSVMTALAVKHQAINLSQGFPDYAVDPQLTDLISKYLQQGFNQYAPMAGMPALREQISAKFKRVHDLDIHADSEITVTAGATQALFTVMSAVIHAGDEVIVFEPAYDSYAVTIELLGGKVVPIRLTAPDYRIDWQEVASKVNARTRLIIVNNPNNPTGKVLSADDVAQLAQVIQNSNALLLSDEVYEHLVYDGIAPQTVLSHPLLRERAFVVASFGKLLHATGWKIGYCVAAPQLMAEFRKVHQYNVFSVHTPTQLAIAEYLEDAEHYLNLPTFFQQKRDYLVEALQHSRFEVAQSQGTYFLNLNYRAISDKPEQEFAVELIEKHGIATIPIAAFYHDGHNQQYLRLCFAKKQETLEQAVQVLQQI</sequence>
<reference evidence="7 8" key="1">
    <citation type="journal article" date="2022" name="Res Sq">
        <title>Evolution of multicellular longitudinally dividing oral cavity symbionts (Neisseriaceae).</title>
        <authorList>
            <person name="Nyongesa S."/>
            <person name="Weber P."/>
            <person name="Bernet E."/>
            <person name="Pullido F."/>
            <person name="Nieckarz M."/>
            <person name="Delaby M."/>
            <person name="Nieves C."/>
            <person name="Viehboeck T."/>
            <person name="Krause N."/>
            <person name="Rivera-Millot A."/>
            <person name="Nakamura A."/>
            <person name="Vischer N."/>
            <person name="VanNieuwenhze M."/>
            <person name="Brun Y."/>
            <person name="Cava F."/>
            <person name="Bulgheresi S."/>
            <person name="Veyrier F."/>
        </authorList>
    </citation>
    <scope>NUCLEOTIDE SEQUENCE [LARGE SCALE GENOMIC DNA]</scope>
    <source>
        <strain evidence="7 8">SN4</strain>
    </source>
</reference>
<dbReference type="InterPro" id="IPR004839">
    <property type="entry name" value="Aminotransferase_I/II_large"/>
</dbReference>
<dbReference type="Pfam" id="PF00155">
    <property type="entry name" value="Aminotran_1_2"/>
    <property type="match status" value="1"/>
</dbReference>
<keyword evidence="5" id="KW-0663">Pyridoxal phosphate</keyword>
<dbReference type="RefSeq" id="WP_058357280.1">
    <property type="nucleotide sequence ID" value="NZ_CABKVG010000010.1"/>
</dbReference>
<dbReference type="NCBIfam" id="NF006569">
    <property type="entry name" value="PRK09082.1"/>
    <property type="match status" value="1"/>
</dbReference>
<evidence type="ECO:0000256" key="4">
    <source>
        <dbReference type="ARBA" id="ARBA00022679"/>
    </source>
</evidence>
<dbReference type="InterPro" id="IPR015422">
    <property type="entry name" value="PyrdxlP-dep_Trfase_small"/>
</dbReference>
<name>A0ABY4DZT3_9NEIS</name>
<dbReference type="CDD" id="cd00609">
    <property type="entry name" value="AAT_like"/>
    <property type="match status" value="1"/>
</dbReference>
<accession>A0ABY4DZT3</accession>
<dbReference type="InterPro" id="IPR015421">
    <property type="entry name" value="PyrdxlP-dep_Trfase_major"/>
</dbReference>
<dbReference type="GO" id="GO:0008483">
    <property type="term" value="F:transaminase activity"/>
    <property type="evidence" value="ECO:0007669"/>
    <property type="project" value="UniProtKB-KW"/>
</dbReference>
<proteinExistence type="predicted"/>
<feature type="domain" description="Aminotransferase class I/classII large" evidence="6">
    <location>
        <begin position="29"/>
        <end position="379"/>
    </location>
</feature>
<dbReference type="InterPro" id="IPR051326">
    <property type="entry name" value="Kynurenine-oxoglutarate_AT"/>
</dbReference>
<comment type="cofactor">
    <cofactor evidence="1">
        <name>pyridoxal 5'-phosphate</name>
        <dbReference type="ChEBI" id="CHEBI:597326"/>
    </cofactor>
</comment>
<dbReference type="Proteomes" id="UP000832011">
    <property type="component" value="Chromosome"/>
</dbReference>
<evidence type="ECO:0000313" key="8">
    <source>
        <dbReference type="Proteomes" id="UP000832011"/>
    </source>
</evidence>
<keyword evidence="4" id="KW-0808">Transferase</keyword>
<evidence type="ECO:0000256" key="2">
    <source>
        <dbReference type="ARBA" id="ARBA00021531"/>
    </source>
</evidence>